<protein>
    <submittedName>
        <fullName evidence="2">Unannotated protein</fullName>
    </submittedName>
</protein>
<accession>A0A6J6Y291</accession>
<sequence>MTTIRSTASLTSRTSSAAIRPEAAAPCTVAGLSGSSASPAKNNRPFTGVDRVVLSFGVAPTGRYEYDPNVNGSVDQDERIIPAGGGTP</sequence>
<dbReference type="AlphaFoldDB" id="A0A6J6Y291"/>
<name>A0A6J6Y291_9ZZZZ</name>
<feature type="compositionally biased region" description="Low complexity" evidence="1">
    <location>
        <begin position="1"/>
        <end position="20"/>
    </location>
</feature>
<evidence type="ECO:0000256" key="1">
    <source>
        <dbReference type="SAM" id="MobiDB-lite"/>
    </source>
</evidence>
<dbReference type="EMBL" id="CAFAAJ010000058">
    <property type="protein sequence ID" value="CAB4802789.1"/>
    <property type="molecule type" value="Genomic_DNA"/>
</dbReference>
<gene>
    <name evidence="2" type="ORF">UFOPK3001_01062</name>
</gene>
<feature type="region of interest" description="Disordered" evidence="1">
    <location>
        <begin position="1"/>
        <end position="22"/>
    </location>
</feature>
<proteinExistence type="predicted"/>
<evidence type="ECO:0000313" key="2">
    <source>
        <dbReference type="EMBL" id="CAB4802789.1"/>
    </source>
</evidence>
<reference evidence="2" key="1">
    <citation type="submission" date="2020-05" db="EMBL/GenBank/DDBJ databases">
        <authorList>
            <person name="Chiriac C."/>
            <person name="Salcher M."/>
            <person name="Ghai R."/>
            <person name="Kavagutti S V."/>
        </authorList>
    </citation>
    <scope>NUCLEOTIDE SEQUENCE</scope>
</reference>
<organism evidence="2">
    <name type="scientific">freshwater metagenome</name>
    <dbReference type="NCBI Taxonomy" id="449393"/>
    <lineage>
        <taxon>unclassified sequences</taxon>
        <taxon>metagenomes</taxon>
        <taxon>ecological metagenomes</taxon>
    </lineage>
</organism>
<feature type="region of interest" description="Disordered" evidence="1">
    <location>
        <begin position="67"/>
        <end position="88"/>
    </location>
</feature>